<feature type="region of interest" description="Disordered" evidence="11">
    <location>
        <begin position="847"/>
        <end position="878"/>
    </location>
</feature>
<dbReference type="GO" id="GO:0005634">
    <property type="term" value="C:nucleus"/>
    <property type="evidence" value="ECO:0007669"/>
    <property type="project" value="UniProtKB-SubCell"/>
</dbReference>
<dbReference type="GO" id="GO:0070461">
    <property type="term" value="C:SAGA-type complex"/>
    <property type="evidence" value="ECO:0007669"/>
    <property type="project" value="UniProtKB-ARBA"/>
</dbReference>
<evidence type="ECO:0000256" key="6">
    <source>
        <dbReference type="ARBA" id="ARBA00023242"/>
    </source>
</evidence>
<keyword evidence="3" id="KW-0597">Phosphoprotein</keyword>
<organism evidence="13 14">
    <name type="scientific">Serinus canaria</name>
    <name type="common">Island canary</name>
    <name type="synonym">Fringilla canaria</name>
    <dbReference type="NCBI Taxonomy" id="9135"/>
    <lineage>
        <taxon>Eukaryota</taxon>
        <taxon>Metazoa</taxon>
        <taxon>Chordata</taxon>
        <taxon>Craniata</taxon>
        <taxon>Vertebrata</taxon>
        <taxon>Euteleostomi</taxon>
        <taxon>Archelosauria</taxon>
        <taxon>Archosauria</taxon>
        <taxon>Dinosauria</taxon>
        <taxon>Saurischia</taxon>
        <taxon>Theropoda</taxon>
        <taxon>Coelurosauria</taxon>
        <taxon>Aves</taxon>
        <taxon>Neognathae</taxon>
        <taxon>Neoaves</taxon>
        <taxon>Telluraves</taxon>
        <taxon>Australaves</taxon>
        <taxon>Passeriformes</taxon>
        <taxon>Passeroidea</taxon>
        <taxon>Fringillidae</taxon>
        <taxon>Carduelinae</taxon>
        <taxon>Serinus</taxon>
    </lineage>
</organism>
<dbReference type="InterPro" id="IPR005033">
    <property type="entry name" value="YEATS"/>
</dbReference>
<dbReference type="InterPro" id="IPR055127">
    <property type="entry name" value="YEATS2_3HBD"/>
</dbReference>
<dbReference type="GO" id="GO:0006355">
    <property type="term" value="P:regulation of DNA-templated transcription"/>
    <property type="evidence" value="ECO:0007669"/>
    <property type="project" value="InterPro"/>
</dbReference>
<feature type="compositionally biased region" description="Polar residues" evidence="11">
    <location>
        <begin position="206"/>
        <end position="216"/>
    </location>
</feature>
<reference evidence="13" key="2">
    <citation type="submission" date="2025-09" db="UniProtKB">
        <authorList>
            <consortium name="Ensembl"/>
        </authorList>
    </citation>
    <scope>IDENTIFICATION</scope>
</reference>
<comment type="function">
    <text evidence="7">Chromatin reader component of the ATAC complex, a complex with histone acetyltransferase activity on histones H3 and H4. YEATS2 specifically recognizes and binds histone H3 crotonylated at 'Lys-27' (H3K27cr). Crotonylation marks active promoters and enhancers and confers resistance to transcriptional repressors.</text>
</comment>
<dbReference type="Pfam" id="PF22951">
    <property type="entry name" value="3HBD"/>
    <property type="match status" value="1"/>
</dbReference>
<comment type="subunit">
    <text evidence="8">Component of the ADA2A-containing complex (ATAC), composed of KAT14, KAT2A, TADA2L, TADA3L, ZZ3, MBIP, WDR5, YEATS2, SGF29 and DR1.</text>
</comment>
<evidence type="ECO:0000256" key="7">
    <source>
        <dbReference type="ARBA" id="ARBA00060245"/>
    </source>
</evidence>
<dbReference type="InterPro" id="IPR038704">
    <property type="entry name" value="YEAST_sf"/>
</dbReference>
<feature type="compositionally biased region" description="Basic and acidic residues" evidence="11">
    <location>
        <begin position="190"/>
        <end position="205"/>
    </location>
</feature>
<dbReference type="FunFam" id="2.60.40.1970:FF:000001">
    <property type="entry name" value="YEATS domain containing 2"/>
    <property type="match status" value="1"/>
</dbReference>
<feature type="region of interest" description="Disordered" evidence="11">
    <location>
        <begin position="695"/>
        <end position="720"/>
    </location>
</feature>
<evidence type="ECO:0000256" key="3">
    <source>
        <dbReference type="ARBA" id="ARBA00022553"/>
    </source>
</evidence>
<feature type="region of interest" description="Disordered" evidence="11">
    <location>
        <begin position="156"/>
        <end position="241"/>
    </location>
</feature>
<evidence type="ECO:0000256" key="11">
    <source>
        <dbReference type="SAM" id="MobiDB-lite"/>
    </source>
</evidence>
<keyword evidence="4" id="KW-0832">Ubl conjugation</keyword>
<dbReference type="PROSITE" id="PS51037">
    <property type="entry name" value="YEATS"/>
    <property type="match status" value="1"/>
</dbReference>
<dbReference type="CDD" id="cd16907">
    <property type="entry name" value="YEATS_YEATS2_like"/>
    <property type="match status" value="1"/>
</dbReference>
<evidence type="ECO:0000256" key="1">
    <source>
        <dbReference type="ARBA" id="ARBA00004123"/>
    </source>
</evidence>
<keyword evidence="2" id="KW-1017">Isopeptide bond</keyword>
<protein>
    <recommendedName>
        <fullName evidence="9">YEATS domain-containing protein 2</fullName>
    </recommendedName>
</protein>
<feature type="compositionally biased region" description="Polar residues" evidence="11">
    <location>
        <begin position="222"/>
        <end position="240"/>
    </location>
</feature>
<keyword evidence="14" id="KW-1185">Reference proteome</keyword>
<evidence type="ECO:0000256" key="10">
    <source>
        <dbReference type="PROSITE-ProRule" id="PRU00376"/>
    </source>
</evidence>
<dbReference type="Pfam" id="PF03366">
    <property type="entry name" value="YEATS"/>
    <property type="match status" value="1"/>
</dbReference>
<dbReference type="InterPro" id="IPR055129">
    <property type="entry name" value="YEATS_dom"/>
</dbReference>
<dbReference type="Ensembl" id="ENSSCAT00000013427.1">
    <property type="protein sequence ID" value="ENSSCAP00000011922.1"/>
    <property type="gene ID" value="ENSSCAG00000008876.1"/>
</dbReference>
<proteinExistence type="predicted"/>
<feature type="domain" description="YEATS" evidence="12">
    <location>
        <begin position="241"/>
        <end position="386"/>
    </location>
</feature>
<feature type="compositionally biased region" description="Gly residues" evidence="11">
    <location>
        <begin position="704"/>
        <end position="715"/>
    </location>
</feature>
<dbReference type="GeneTree" id="ENSGT00940000156789"/>
<evidence type="ECO:0000256" key="4">
    <source>
        <dbReference type="ARBA" id="ARBA00022843"/>
    </source>
</evidence>
<evidence type="ECO:0000256" key="8">
    <source>
        <dbReference type="ARBA" id="ARBA00065122"/>
    </source>
</evidence>
<feature type="region of interest" description="Disordered" evidence="11">
    <location>
        <begin position="409"/>
        <end position="454"/>
    </location>
</feature>
<evidence type="ECO:0000259" key="12">
    <source>
        <dbReference type="PROSITE" id="PS51037"/>
    </source>
</evidence>
<evidence type="ECO:0000256" key="9">
    <source>
        <dbReference type="ARBA" id="ARBA00068329"/>
    </source>
</evidence>
<name>A0A8C9N0E7_SERCA</name>
<evidence type="ECO:0000313" key="14">
    <source>
        <dbReference type="Proteomes" id="UP000694409"/>
    </source>
</evidence>
<keyword evidence="5" id="KW-0175">Coiled coil</keyword>
<dbReference type="PANTHER" id="PTHR23195">
    <property type="entry name" value="YEATS DOMAIN"/>
    <property type="match status" value="1"/>
</dbReference>
<accession>A0A8C9N0E7</accession>
<dbReference type="Proteomes" id="UP000694409">
    <property type="component" value="Unassembled WGS sequence"/>
</dbReference>
<keyword evidence="6 10" id="KW-0539">Nucleus</keyword>
<sequence length="1308" mass="139908">MPLLFWGVHHRPPHGERLKPVLMVTVGKVNAFIFPASEVENMSGIKRVIAEKDPDYEDITVTHPSKRHKAAEQSARDVTVQKIETIIKEQFAVEMKSKEHEIEVIDQRLIEARRMMDKLRACIVANYYASAGLLKAGEGTRSCDATILNHPSIKKFLESPSRSSSPANQGSDTPSANHSESDSLSQHNDFLLDKDNGNLDADERLTNSLDQRQSRNAGRDSSGVSSSQKPGQRNAGLSNDETSRLYVKKTIVVGNVSKYIPPDKREENDQSTHKWMVYVRGSRREPSINHFVKKVWFFLHPSYKPNDLVEVREPPFHLTRRGWGEFPVRVQIHFKDSQNKRIDIIHNLKLDRTYTGLQTLGAETVVDVELHRHSLGEEYLFSQSSESDLSDVPTSLSLPLSIPAPVKASSPIKQLRDSSPDASVDKGSPTSKLSSVCQTSHGTASPVSKTHGSSFGTSAVKQEDSLFATMPPLCPIGSHSKVQSPKSVTGGLGAFTKVIIKQEPGELPQQAAVPAAGAAQPSVQQYVTVKGSHMLALSPQKPVVSSGEGTVQSKVVGVPVGSALQSTVKQAVAISGGQILVAKSSSSVAKAVGSKQVVTQGVAKAIVSGGGGTIVAQPVQTITKAQVSSTGTLKSTSQGSVMATLQLPATNLANLANLPPGTKLYLTTNSKNPSGKGKLLLIPQGAILRATNNASLQSGSSTNSGGGGGGGGGGTQSTSSNLSQHLTYTSYILKQTPQGTFLVGQPSPQGSGKQLTPASVVQGTVGVGASSTQGQALKVITGQKTALFTQATSSGQTSLVKISDGSIKSVPASSQLSKPGTTVLRVSGGVITTAAAPAVALPSNGVAQQTDNAASSSSSSGTPAAKTPGQQHQICVSQSQSTSSVVNKTATSSVVSVASLMTTATPVTGKATVSGLLKIHSNQSSPQQAVLTVPSQLKQLGVNTASGGVQTILMPMNKVLQSLSASKVSAVSAVTAASTVVPSPSTASIAKVKMEPDSTGQNCSSVGTQEGQAAVKTEESSELGNYVINIEYLENIQQLLTAIVKKVPLIAEKSEDVSSFCASSVEQYYSWNIGKRRAAEWQRAMTVRKILQEVVEKHPRFHNITPLKTKHVVHWCRCHGYTPPDPETLRGEEDSIEDVLTQIDSEPECPSSYSSGEELCRKLEELQQFLKQEPEHEEEVDILNFSEPLKINIKKEQEEKQEEMKFYMASLPASEFVRDTAEKIGISFQPAEVQKNVYASVIEDMILKATEQLMSDILRQALAVAYQTAPHNRTPREITVMNIHKAICNIPFLDFLTNKHMKIINEEQ</sequence>
<dbReference type="GO" id="GO:0051726">
    <property type="term" value="P:regulation of cell cycle"/>
    <property type="evidence" value="ECO:0007669"/>
    <property type="project" value="UniProtKB-ARBA"/>
</dbReference>
<reference evidence="13" key="1">
    <citation type="submission" date="2025-08" db="UniProtKB">
        <authorList>
            <consortium name="Ensembl"/>
        </authorList>
    </citation>
    <scope>IDENTIFICATION</scope>
</reference>
<evidence type="ECO:0000256" key="2">
    <source>
        <dbReference type="ARBA" id="ARBA00022499"/>
    </source>
</evidence>
<feature type="compositionally biased region" description="Polar residues" evidence="11">
    <location>
        <begin position="428"/>
        <end position="454"/>
    </location>
</feature>
<comment type="subcellular location">
    <subcellularLocation>
        <location evidence="1 10">Nucleus</location>
    </subcellularLocation>
</comment>
<evidence type="ECO:0000313" key="13">
    <source>
        <dbReference type="Ensembl" id="ENSSCAP00000011922.1"/>
    </source>
</evidence>
<feature type="compositionally biased region" description="Polar residues" evidence="11">
    <location>
        <begin position="160"/>
        <end position="188"/>
    </location>
</feature>
<evidence type="ECO:0000256" key="5">
    <source>
        <dbReference type="ARBA" id="ARBA00023054"/>
    </source>
</evidence>
<dbReference type="Gene3D" id="2.60.40.1970">
    <property type="entry name" value="YEATS domain"/>
    <property type="match status" value="1"/>
</dbReference>
<gene>
    <name evidence="13" type="primary">YEATS2</name>
</gene>